<proteinExistence type="predicted"/>
<evidence type="ECO:0000256" key="1">
    <source>
        <dbReference type="SAM" id="Phobius"/>
    </source>
</evidence>
<feature type="transmembrane region" description="Helical" evidence="1">
    <location>
        <begin position="47"/>
        <end position="67"/>
    </location>
</feature>
<dbReference type="Proteomes" id="UP000595205">
    <property type="component" value="Chromosome"/>
</dbReference>
<organism evidence="2 3">
    <name type="scientific">Mycobacterium intracellulare</name>
    <dbReference type="NCBI Taxonomy" id="1767"/>
    <lineage>
        <taxon>Bacteria</taxon>
        <taxon>Bacillati</taxon>
        <taxon>Actinomycetota</taxon>
        <taxon>Actinomycetes</taxon>
        <taxon>Mycobacteriales</taxon>
        <taxon>Mycobacteriaceae</taxon>
        <taxon>Mycobacterium</taxon>
        <taxon>Mycobacterium avium complex (MAC)</taxon>
    </lineage>
</organism>
<keyword evidence="1" id="KW-0812">Transmembrane</keyword>
<name>A0A7R7MS87_MYCIT</name>
<accession>A0A7R7MS87</accession>
<reference evidence="2 3" key="1">
    <citation type="submission" date="2020-12" db="EMBL/GenBank/DDBJ databases">
        <title>Genome sequence of clinical Mycobacterium intracellulare strains.</title>
        <authorList>
            <person name="Tateishi Y."/>
            <person name="Matsumoto S."/>
            <person name="Fukushima Y."/>
            <person name="Nakajima C."/>
            <person name="Suzuki Y."/>
        </authorList>
    </citation>
    <scope>NUCLEOTIDE SEQUENCE [LARGE SCALE GENOMIC DNA]</scope>
    <source>
        <strain evidence="2 3">M018</strain>
    </source>
</reference>
<evidence type="ECO:0000313" key="2">
    <source>
        <dbReference type="EMBL" id="BCO99015.1"/>
    </source>
</evidence>
<keyword evidence="1" id="KW-0472">Membrane</keyword>
<keyword evidence="1" id="KW-1133">Transmembrane helix</keyword>
<dbReference type="AlphaFoldDB" id="A0A7R7MS87"/>
<dbReference type="GO" id="GO:0043190">
    <property type="term" value="C:ATP-binding cassette (ABC) transporter complex"/>
    <property type="evidence" value="ECO:0007669"/>
    <property type="project" value="InterPro"/>
</dbReference>
<dbReference type="InterPro" id="IPR030802">
    <property type="entry name" value="Permease_MalE"/>
</dbReference>
<protein>
    <recommendedName>
        <fullName evidence="4">Permease family protein</fullName>
    </recommendedName>
</protein>
<evidence type="ECO:0000313" key="3">
    <source>
        <dbReference type="Proteomes" id="UP000595205"/>
    </source>
</evidence>
<gene>
    <name evidence="2" type="ORF">MINTM018_17850</name>
</gene>
<dbReference type="EMBL" id="AP024255">
    <property type="protein sequence ID" value="BCO99015.1"/>
    <property type="molecule type" value="Genomic_DNA"/>
</dbReference>
<sequence>MVTDIASAAAVGAGGGAGLGAIRIGDEIAALEVMGIKSISFVATIRSFSLVSVQVVVLAAALAFYGVNPNFALTV</sequence>
<evidence type="ECO:0008006" key="4">
    <source>
        <dbReference type="Google" id="ProtNLM"/>
    </source>
</evidence>
<dbReference type="Pfam" id="PF02405">
    <property type="entry name" value="MlaE"/>
    <property type="match status" value="1"/>
</dbReference>